<evidence type="ECO:0000256" key="4">
    <source>
        <dbReference type="ARBA" id="ARBA00023002"/>
    </source>
</evidence>
<feature type="domain" description="Shikimate dehydrogenase substrate binding N-terminal" evidence="7">
    <location>
        <begin position="11"/>
        <end position="93"/>
    </location>
</feature>
<dbReference type="PANTHER" id="PTHR21089:SF1">
    <property type="entry name" value="BIFUNCTIONAL 3-DEHYDROQUINATE DEHYDRATASE_SHIKIMATE DEHYDROGENASE, CHLOROPLASTIC"/>
    <property type="match status" value="1"/>
</dbReference>
<dbReference type="InterPro" id="IPR046346">
    <property type="entry name" value="Aminoacid_DH-like_N_sf"/>
</dbReference>
<name>A0A382QCM5_9ZZZZ</name>
<dbReference type="InterPro" id="IPR006151">
    <property type="entry name" value="Shikm_DH/Glu-tRNA_Rdtase"/>
</dbReference>
<dbReference type="GO" id="GO:0005829">
    <property type="term" value="C:cytosol"/>
    <property type="evidence" value="ECO:0007669"/>
    <property type="project" value="TreeGrafter"/>
</dbReference>
<evidence type="ECO:0000313" key="8">
    <source>
        <dbReference type="EMBL" id="SVC83299.1"/>
    </source>
</evidence>
<evidence type="ECO:0000259" key="6">
    <source>
        <dbReference type="Pfam" id="PF01488"/>
    </source>
</evidence>
<evidence type="ECO:0000256" key="5">
    <source>
        <dbReference type="ARBA" id="ARBA00023141"/>
    </source>
</evidence>
<dbReference type="Pfam" id="PF08501">
    <property type="entry name" value="Shikimate_dh_N"/>
    <property type="match status" value="1"/>
</dbReference>
<dbReference type="Gene3D" id="3.40.50.720">
    <property type="entry name" value="NAD(P)-binding Rossmann-like Domain"/>
    <property type="match status" value="1"/>
</dbReference>
<feature type="domain" description="Quinate/shikimate 5-dehydrogenase/glutamyl-tRNA reductase" evidence="6">
    <location>
        <begin position="119"/>
        <end position="197"/>
    </location>
</feature>
<accession>A0A382QCM5</accession>
<dbReference type="GO" id="GO:0008652">
    <property type="term" value="P:amino acid biosynthetic process"/>
    <property type="evidence" value="ECO:0007669"/>
    <property type="project" value="UniProtKB-KW"/>
</dbReference>
<evidence type="ECO:0000256" key="3">
    <source>
        <dbReference type="ARBA" id="ARBA00022857"/>
    </source>
</evidence>
<sequence length="250" mass="26941">MPTSPPDRYGVMGYPVSHSRSPYIHHLFSKQTAQNIQYDLIEVPPDTLKSKIQQFQQKGGKGLNITLPYKRDVVAYIDDMSARASTAGAVNTLVFRDNTLYGDNTDGAGLVTDLENNQSFSIKGANILILGAGGATRGIVGPLLEALACSIVITNRTFKKAIELADRFKSLGKVTASEIGALTSQPSFNLIINATSAGLKGDTWLYPKSIVNPATLCYDLSYSESPTPFMLWASDLGAAKSLMGWGMLVE</sequence>
<dbReference type="InterPro" id="IPR036291">
    <property type="entry name" value="NAD(P)-bd_dom_sf"/>
</dbReference>
<dbReference type="GO" id="GO:0004764">
    <property type="term" value="F:shikimate 3-dehydrogenase (NADP+) activity"/>
    <property type="evidence" value="ECO:0007669"/>
    <property type="project" value="UniProtKB-EC"/>
</dbReference>
<evidence type="ECO:0000259" key="7">
    <source>
        <dbReference type="Pfam" id="PF08501"/>
    </source>
</evidence>
<keyword evidence="5" id="KW-0057">Aromatic amino acid biosynthesis</keyword>
<dbReference type="Pfam" id="PF01488">
    <property type="entry name" value="Shikimate_DH"/>
    <property type="match status" value="1"/>
</dbReference>
<dbReference type="Gene3D" id="3.40.50.10860">
    <property type="entry name" value="Leucine Dehydrogenase, chain A, domain 1"/>
    <property type="match status" value="1"/>
</dbReference>
<dbReference type="GO" id="GO:0009073">
    <property type="term" value="P:aromatic amino acid family biosynthetic process"/>
    <property type="evidence" value="ECO:0007669"/>
    <property type="project" value="UniProtKB-KW"/>
</dbReference>
<dbReference type="PANTHER" id="PTHR21089">
    <property type="entry name" value="SHIKIMATE DEHYDROGENASE"/>
    <property type="match status" value="1"/>
</dbReference>
<organism evidence="8">
    <name type="scientific">marine metagenome</name>
    <dbReference type="NCBI Taxonomy" id="408172"/>
    <lineage>
        <taxon>unclassified sequences</taxon>
        <taxon>metagenomes</taxon>
        <taxon>ecological metagenomes</taxon>
    </lineage>
</organism>
<dbReference type="NCBIfam" id="NF001310">
    <property type="entry name" value="PRK00258.1-2"/>
    <property type="match status" value="1"/>
</dbReference>
<evidence type="ECO:0000256" key="1">
    <source>
        <dbReference type="ARBA" id="ARBA00012962"/>
    </source>
</evidence>
<dbReference type="SUPFAM" id="SSF51735">
    <property type="entry name" value="NAD(P)-binding Rossmann-fold domains"/>
    <property type="match status" value="1"/>
</dbReference>
<dbReference type="EC" id="1.1.1.25" evidence="1"/>
<dbReference type="SUPFAM" id="SSF53223">
    <property type="entry name" value="Aminoacid dehydrogenase-like, N-terminal domain"/>
    <property type="match status" value="1"/>
</dbReference>
<dbReference type="GO" id="GO:0009423">
    <property type="term" value="P:chorismate biosynthetic process"/>
    <property type="evidence" value="ECO:0007669"/>
    <property type="project" value="UniProtKB-UniPathway"/>
</dbReference>
<dbReference type="GO" id="GO:0019632">
    <property type="term" value="P:shikimate metabolic process"/>
    <property type="evidence" value="ECO:0007669"/>
    <property type="project" value="InterPro"/>
</dbReference>
<proteinExistence type="predicted"/>
<dbReference type="UniPathway" id="UPA00053">
    <property type="reaction ID" value="UER00087"/>
</dbReference>
<dbReference type="CDD" id="cd01065">
    <property type="entry name" value="NAD_bind_Shikimate_DH"/>
    <property type="match status" value="1"/>
</dbReference>
<dbReference type="FunFam" id="3.40.50.10860:FF:000006">
    <property type="entry name" value="Shikimate dehydrogenase (NADP(+))"/>
    <property type="match status" value="1"/>
</dbReference>
<dbReference type="GO" id="GO:0050661">
    <property type="term" value="F:NADP binding"/>
    <property type="evidence" value="ECO:0007669"/>
    <property type="project" value="InterPro"/>
</dbReference>
<keyword evidence="3" id="KW-0521">NADP</keyword>
<evidence type="ECO:0000256" key="2">
    <source>
        <dbReference type="ARBA" id="ARBA00022605"/>
    </source>
</evidence>
<keyword evidence="2" id="KW-0028">Amino-acid biosynthesis</keyword>
<dbReference type="AlphaFoldDB" id="A0A382QCM5"/>
<dbReference type="InterPro" id="IPR013708">
    <property type="entry name" value="Shikimate_DH-bd_N"/>
</dbReference>
<protein>
    <recommendedName>
        <fullName evidence="1">shikimate dehydrogenase (NADP(+))</fullName>
        <ecNumber evidence="1">1.1.1.25</ecNumber>
    </recommendedName>
</protein>
<dbReference type="InterPro" id="IPR022893">
    <property type="entry name" value="Shikimate_DH_fam"/>
</dbReference>
<keyword evidence="4" id="KW-0560">Oxidoreductase</keyword>
<gene>
    <name evidence="8" type="ORF">METZ01_LOCUS336153</name>
</gene>
<dbReference type="EMBL" id="UINC01113585">
    <property type="protein sequence ID" value="SVC83299.1"/>
    <property type="molecule type" value="Genomic_DNA"/>
</dbReference>
<dbReference type="InterPro" id="IPR011342">
    <property type="entry name" value="Shikimate_DH"/>
</dbReference>
<feature type="non-terminal residue" evidence="8">
    <location>
        <position position="250"/>
    </location>
</feature>
<dbReference type="NCBIfam" id="TIGR00507">
    <property type="entry name" value="aroE"/>
    <property type="match status" value="1"/>
</dbReference>
<reference evidence="8" key="1">
    <citation type="submission" date="2018-05" db="EMBL/GenBank/DDBJ databases">
        <authorList>
            <person name="Lanie J.A."/>
            <person name="Ng W.-L."/>
            <person name="Kazmierczak K.M."/>
            <person name="Andrzejewski T.M."/>
            <person name="Davidsen T.M."/>
            <person name="Wayne K.J."/>
            <person name="Tettelin H."/>
            <person name="Glass J.I."/>
            <person name="Rusch D."/>
            <person name="Podicherti R."/>
            <person name="Tsui H.-C.T."/>
            <person name="Winkler M.E."/>
        </authorList>
    </citation>
    <scope>NUCLEOTIDE SEQUENCE</scope>
</reference>